<gene>
    <name evidence="2" type="ORF">CMUS01_12687</name>
</gene>
<dbReference type="EMBL" id="WIGM01000736">
    <property type="protein sequence ID" value="KAF6814219.1"/>
    <property type="molecule type" value="Genomic_DNA"/>
</dbReference>
<organism evidence="2 3">
    <name type="scientific">Colletotrichum musicola</name>
    <dbReference type="NCBI Taxonomy" id="2175873"/>
    <lineage>
        <taxon>Eukaryota</taxon>
        <taxon>Fungi</taxon>
        <taxon>Dikarya</taxon>
        <taxon>Ascomycota</taxon>
        <taxon>Pezizomycotina</taxon>
        <taxon>Sordariomycetes</taxon>
        <taxon>Hypocreomycetidae</taxon>
        <taxon>Glomerellales</taxon>
        <taxon>Glomerellaceae</taxon>
        <taxon>Colletotrichum</taxon>
        <taxon>Colletotrichum orchidearum species complex</taxon>
    </lineage>
</organism>
<feature type="compositionally biased region" description="Basic and acidic residues" evidence="1">
    <location>
        <begin position="67"/>
        <end position="79"/>
    </location>
</feature>
<keyword evidence="3" id="KW-1185">Reference proteome</keyword>
<dbReference type="AlphaFoldDB" id="A0A8H6MYY4"/>
<proteinExistence type="predicted"/>
<name>A0A8H6MYY4_9PEZI</name>
<evidence type="ECO:0000313" key="3">
    <source>
        <dbReference type="Proteomes" id="UP000639643"/>
    </source>
</evidence>
<protein>
    <submittedName>
        <fullName evidence="2">Uncharacterized protein</fullName>
    </submittedName>
</protein>
<reference evidence="2" key="1">
    <citation type="journal article" date="2020" name="Phytopathology">
        <title>Genome Sequence Resources of Colletotrichum truncatum, C. plurivorum, C. musicola, and C. sojae: Four Species Pathogenic to Soybean (Glycine max).</title>
        <authorList>
            <person name="Rogerio F."/>
            <person name="Boufleur T.R."/>
            <person name="Ciampi-Guillardi M."/>
            <person name="Sukno S.A."/>
            <person name="Thon M.R."/>
            <person name="Massola Junior N.S."/>
            <person name="Baroncelli R."/>
        </authorList>
    </citation>
    <scope>NUCLEOTIDE SEQUENCE</scope>
    <source>
        <strain evidence="2">LFN0074</strain>
    </source>
</reference>
<accession>A0A8H6MYY4</accession>
<dbReference type="Proteomes" id="UP000639643">
    <property type="component" value="Unassembled WGS sequence"/>
</dbReference>
<feature type="region of interest" description="Disordered" evidence="1">
    <location>
        <begin position="67"/>
        <end position="105"/>
    </location>
</feature>
<sequence>MAGGQPSHLSIISVLLAGGRRHPFWHPHSSVLPGGLRVLPAARAASSSIVSQPVQFLGRLKVDSPRGFRAERTKERRVEEETEKVQSAMNKPQPKPEATTSSELFATTLGDSRAELPYERAWRNTTTPGFRALPGRRILQGKA</sequence>
<comment type="caution">
    <text evidence="2">The sequence shown here is derived from an EMBL/GenBank/DDBJ whole genome shotgun (WGS) entry which is preliminary data.</text>
</comment>
<evidence type="ECO:0000313" key="2">
    <source>
        <dbReference type="EMBL" id="KAF6814219.1"/>
    </source>
</evidence>
<evidence type="ECO:0000256" key="1">
    <source>
        <dbReference type="SAM" id="MobiDB-lite"/>
    </source>
</evidence>